<evidence type="ECO:0000259" key="8">
    <source>
        <dbReference type="SMART" id="SM00198"/>
    </source>
</evidence>
<accession>A0AAD5C236</accession>
<dbReference type="AlphaFoldDB" id="A0AAD5C236"/>
<dbReference type="CDD" id="cd05381">
    <property type="entry name" value="CAP_PR-1"/>
    <property type="match status" value="2"/>
</dbReference>
<feature type="signal peptide" evidence="7">
    <location>
        <begin position="1"/>
        <end position="24"/>
    </location>
</feature>
<protein>
    <recommendedName>
        <fullName evidence="8">SCP domain-containing protein</fullName>
    </recommendedName>
</protein>
<dbReference type="Proteomes" id="UP001206925">
    <property type="component" value="Unassembled WGS sequence"/>
</dbReference>
<feature type="domain" description="SCP" evidence="8">
    <location>
        <begin position="170"/>
        <end position="288"/>
    </location>
</feature>
<comment type="caution">
    <text evidence="9">The sequence shown here is derived from an EMBL/GenBank/DDBJ whole genome shotgun (WGS) entry which is preliminary data.</text>
</comment>
<reference evidence="9" key="1">
    <citation type="submission" date="2022-06" db="EMBL/GenBank/DDBJ databases">
        <title>Uncovering the hologenomic basis of an extraordinary plant invasion.</title>
        <authorList>
            <person name="Bieker V.C."/>
            <person name="Martin M.D."/>
            <person name="Gilbert T."/>
            <person name="Hodgins K."/>
            <person name="Battlay P."/>
            <person name="Petersen B."/>
            <person name="Wilson J."/>
        </authorList>
    </citation>
    <scope>NUCLEOTIDE SEQUENCE</scope>
    <source>
        <strain evidence="9">AA19_3_7</strain>
        <tissue evidence="9">Leaf</tissue>
    </source>
</reference>
<keyword evidence="10" id="KW-1185">Reference proteome</keyword>
<dbReference type="GO" id="GO:0005576">
    <property type="term" value="C:extracellular region"/>
    <property type="evidence" value="ECO:0007669"/>
    <property type="project" value="InterPro"/>
</dbReference>
<dbReference type="PROSITE" id="PS01009">
    <property type="entry name" value="CRISP_1"/>
    <property type="match status" value="2"/>
</dbReference>
<evidence type="ECO:0000256" key="2">
    <source>
        <dbReference type="ARBA" id="ARBA00009923"/>
    </source>
</evidence>
<dbReference type="PRINTS" id="PR00838">
    <property type="entry name" value="V5ALLERGEN"/>
</dbReference>
<feature type="domain" description="SCP" evidence="8">
    <location>
        <begin position="34"/>
        <end position="167"/>
    </location>
</feature>
<proteinExistence type="inferred from homology"/>
<evidence type="ECO:0000256" key="6">
    <source>
        <dbReference type="ARBA" id="ARBA00023265"/>
    </source>
</evidence>
<dbReference type="InterPro" id="IPR014044">
    <property type="entry name" value="CAP_dom"/>
</dbReference>
<evidence type="ECO:0000313" key="9">
    <source>
        <dbReference type="EMBL" id="KAI7733672.1"/>
    </source>
</evidence>
<dbReference type="PROSITE" id="PS01010">
    <property type="entry name" value="CRISP_2"/>
    <property type="match status" value="2"/>
</dbReference>
<sequence length="292" mass="33746">MWFPKATSMILVFFLCILLSGTNAIPHPKKHSHHVIKDFMSLQNRARAAIHMPPLVWDRRLARYATMYARQRRQDCLLKHSNGPYGENIFWGSGTRWRASQAAATWVSEGRWYNHQSNSCNQGRECGHYTQIVWKTSRRIGCARVTCFGGRGVFMICNYDPPGNYIAKWEFPLGWDFQLQRYAQWWAGQRKGDCQLMHSFPEDDFKLGENIYWGSGSSWTPVDAVNTWAGEEKYYRYGTNMCASGQQCGHYTQIVWKTTRRVGCARVVCDTGDVFMTCNYDPVGNVIGERPY</sequence>
<dbReference type="PRINTS" id="PR00837">
    <property type="entry name" value="V5TPXLIKE"/>
</dbReference>
<organism evidence="9 10">
    <name type="scientific">Ambrosia artemisiifolia</name>
    <name type="common">Common ragweed</name>
    <dbReference type="NCBI Taxonomy" id="4212"/>
    <lineage>
        <taxon>Eukaryota</taxon>
        <taxon>Viridiplantae</taxon>
        <taxon>Streptophyta</taxon>
        <taxon>Embryophyta</taxon>
        <taxon>Tracheophyta</taxon>
        <taxon>Spermatophyta</taxon>
        <taxon>Magnoliopsida</taxon>
        <taxon>eudicotyledons</taxon>
        <taxon>Gunneridae</taxon>
        <taxon>Pentapetalae</taxon>
        <taxon>asterids</taxon>
        <taxon>campanulids</taxon>
        <taxon>Asterales</taxon>
        <taxon>Asteraceae</taxon>
        <taxon>Asteroideae</taxon>
        <taxon>Heliantheae alliance</taxon>
        <taxon>Heliantheae</taxon>
        <taxon>Ambrosia</taxon>
    </lineage>
</organism>
<dbReference type="EMBL" id="JAMZMK010009931">
    <property type="protein sequence ID" value="KAI7733672.1"/>
    <property type="molecule type" value="Genomic_DNA"/>
</dbReference>
<evidence type="ECO:0000256" key="3">
    <source>
        <dbReference type="ARBA" id="ARBA00022729"/>
    </source>
</evidence>
<gene>
    <name evidence="9" type="ORF">M8C21_012495</name>
</gene>
<feature type="chain" id="PRO_5041906807" description="SCP domain-containing protein" evidence="7">
    <location>
        <begin position="25"/>
        <end position="292"/>
    </location>
</feature>
<comment type="function">
    <text evidence="1">Probably involved in the defense reaction of plants against pathogens.</text>
</comment>
<name>A0AAD5C236_AMBAR</name>
<evidence type="ECO:0000313" key="10">
    <source>
        <dbReference type="Proteomes" id="UP001206925"/>
    </source>
</evidence>
<dbReference type="FunFam" id="3.40.33.10:FF:000006">
    <property type="entry name" value="Putative pathogenesis-related protein 1"/>
    <property type="match status" value="1"/>
</dbReference>
<evidence type="ECO:0000256" key="4">
    <source>
        <dbReference type="ARBA" id="ARBA00022821"/>
    </source>
</evidence>
<dbReference type="Pfam" id="PF00188">
    <property type="entry name" value="CAP"/>
    <property type="match status" value="2"/>
</dbReference>
<dbReference type="SUPFAM" id="SSF55797">
    <property type="entry name" value="PR-1-like"/>
    <property type="match status" value="2"/>
</dbReference>
<keyword evidence="5" id="KW-1015">Disulfide bond</keyword>
<dbReference type="InterPro" id="IPR018244">
    <property type="entry name" value="Allrgn_V5/Tpx1_CS"/>
</dbReference>
<evidence type="ECO:0000256" key="5">
    <source>
        <dbReference type="ARBA" id="ARBA00023157"/>
    </source>
</evidence>
<dbReference type="FunFam" id="3.40.33.10:FF:000004">
    <property type="entry name" value="CAP, cysteine-rich secretory protein, antigen 5"/>
    <property type="match status" value="1"/>
</dbReference>
<evidence type="ECO:0000256" key="7">
    <source>
        <dbReference type="SAM" id="SignalP"/>
    </source>
</evidence>
<dbReference type="InterPro" id="IPR002413">
    <property type="entry name" value="V5_allergen-like"/>
</dbReference>
<dbReference type="InterPro" id="IPR035940">
    <property type="entry name" value="CAP_sf"/>
</dbReference>
<dbReference type="InterPro" id="IPR001283">
    <property type="entry name" value="CRISP-related"/>
</dbReference>
<dbReference type="SMART" id="SM00198">
    <property type="entry name" value="SCP"/>
    <property type="match status" value="2"/>
</dbReference>
<evidence type="ECO:0000256" key="1">
    <source>
        <dbReference type="ARBA" id="ARBA00003143"/>
    </source>
</evidence>
<comment type="similarity">
    <text evidence="2">Belongs to the CRISP family.</text>
</comment>
<dbReference type="Gene3D" id="3.40.33.10">
    <property type="entry name" value="CAP"/>
    <property type="match status" value="2"/>
</dbReference>
<keyword evidence="3 7" id="KW-0732">Signal</keyword>
<dbReference type="PANTHER" id="PTHR10334">
    <property type="entry name" value="CYSTEINE-RICH SECRETORY PROTEIN-RELATED"/>
    <property type="match status" value="1"/>
</dbReference>
<keyword evidence="4" id="KW-0611">Plant defense</keyword>
<dbReference type="GO" id="GO:0098542">
    <property type="term" value="P:defense response to other organism"/>
    <property type="evidence" value="ECO:0007669"/>
    <property type="project" value="UniProtKB-ARBA"/>
</dbReference>
<keyword evidence="6" id="KW-0568">Pathogenesis-related protein</keyword>